<keyword evidence="3" id="KW-1185">Reference proteome</keyword>
<keyword evidence="1" id="KW-1133">Transmembrane helix</keyword>
<proteinExistence type="predicted"/>
<dbReference type="EMBL" id="BBMT01000004">
    <property type="protein sequence ID" value="GAL34064.1"/>
    <property type="molecule type" value="Genomic_DNA"/>
</dbReference>
<evidence type="ECO:0000313" key="3">
    <source>
        <dbReference type="Proteomes" id="UP000029224"/>
    </source>
</evidence>
<dbReference type="Proteomes" id="UP000029224">
    <property type="component" value="Unassembled WGS sequence"/>
</dbReference>
<sequence length="64" mass="7389">MKHYLVAELKELVAPLSLAMMALLLAMTANLAMNTLVVSFEHTLKQWLEQRFMRTFISVPLKVR</sequence>
<reference evidence="2 3" key="2">
    <citation type="submission" date="2014-09" db="EMBL/GenBank/DDBJ databases">
        <authorList>
            <consortium name="NBRP consortium"/>
            <person name="Sawabe T."/>
            <person name="Meirelles P."/>
            <person name="Nakanishi M."/>
            <person name="Sayaka M."/>
            <person name="Hattori M."/>
            <person name="Ohkuma M."/>
        </authorList>
    </citation>
    <scope>NUCLEOTIDE SEQUENCE [LARGE SCALE GENOMIC DNA]</scope>
    <source>
        <strain evidence="2 3">JCM 19240</strain>
    </source>
</reference>
<name>A0A090T5Q0_9VIBR</name>
<keyword evidence="1" id="KW-0472">Membrane</keyword>
<accession>A0A090T5Q0</accession>
<reference evidence="2 3" key="1">
    <citation type="submission" date="2014-09" db="EMBL/GenBank/DDBJ databases">
        <title>Vibrio maritimus JCM 19240. (C210) whole genome shotgun sequence.</title>
        <authorList>
            <person name="Sawabe T."/>
            <person name="Meirelles P."/>
            <person name="Nakanishi M."/>
            <person name="Sayaka M."/>
            <person name="Hattori M."/>
            <person name="Ohkuma M."/>
        </authorList>
    </citation>
    <scope>NUCLEOTIDE SEQUENCE [LARGE SCALE GENOMIC DNA]</scope>
    <source>
        <strain evidence="2 3">JCM 19240</strain>
    </source>
</reference>
<organism evidence="2 3">
    <name type="scientific">Vibrio maritimus</name>
    <dbReference type="NCBI Taxonomy" id="990268"/>
    <lineage>
        <taxon>Bacteria</taxon>
        <taxon>Pseudomonadati</taxon>
        <taxon>Pseudomonadota</taxon>
        <taxon>Gammaproteobacteria</taxon>
        <taxon>Vibrionales</taxon>
        <taxon>Vibrionaceae</taxon>
        <taxon>Vibrio</taxon>
    </lineage>
</organism>
<dbReference type="AlphaFoldDB" id="A0A090T5Q0"/>
<gene>
    <name evidence="2" type="ORF">JCM19240_972</name>
</gene>
<comment type="caution">
    <text evidence="2">The sequence shown here is derived from an EMBL/GenBank/DDBJ whole genome shotgun (WGS) entry which is preliminary data.</text>
</comment>
<evidence type="ECO:0000256" key="1">
    <source>
        <dbReference type="SAM" id="Phobius"/>
    </source>
</evidence>
<feature type="transmembrane region" description="Helical" evidence="1">
    <location>
        <begin position="12"/>
        <end position="33"/>
    </location>
</feature>
<keyword evidence="1" id="KW-0812">Transmembrane</keyword>
<evidence type="ECO:0000313" key="2">
    <source>
        <dbReference type="EMBL" id="GAL34064.1"/>
    </source>
</evidence>
<protein>
    <submittedName>
        <fullName evidence="2">AttF / AttG component of AttEFGH ABC transport system</fullName>
    </submittedName>
</protein>